<comment type="caution">
    <text evidence="6">The sequence shown here is derived from an EMBL/GenBank/DDBJ whole genome shotgun (WGS) entry which is preliminary data.</text>
</comment>
<dbReference type="InterPro" id="IPR029058">
    <property type="entry name" value="AB_hydrolase_fold"/>
</dbReference>
<dbReference type="PROSITE" id="PS00941">
    <property type="entry name" value="CARBOXYLESTERASE_B_2"/>
    <property type="match status" value="1"/>
</dbReference>
<dbReference type="InterPro" id="IPR019819">
    <property type="entry name" value="Carboxylesterase_B_CS"/>
</dbReference>
<gene>
    <name evidence="6" type="ORF">TL10_03020</name>
</gene>
<comment type="similarity">
    <text evidence="1 3">Belongs to the type-B carboxylesterase/lipase family.</text>
</comment>
<dbReference type="EC" id="3.1.1.-" evidence="3"/>
<dbReference type="InterPro" id="IPR050309">
    <property type="entry name" value="Type-B_Carboxylest/Lipase"/>
</dbReference>
<protein>
    <recommendedName>
        <fullName evidence="3">Carboxylic ester hydrolase</fullName>
        <ecNumber evidence="3">3.1.1.-</ecNumber>
    </recommendedName>
</protein>
<organism evidence="6 7">
    <name type="scientific">Mycolicibacterium llatzerense</name>
    <dbReference type="NCBI Taxonomy" id="280871"/>
    <lineage>
        <taxon>Bacteria</taxon>
        <taxon>Bacillati</taxon>
        <taxon>Actinomycetota</taxon>
        <taxon>Actinomycetes</taxon>
        <taxon>Mycobacteriales</taxon>
        <taxon>Mycobacteriaceae</taxon>
        <taxon>Mycolicibacterium</taxon>
    </lineage>
</organism>
<evidence type="ECO:0000313" key="7">
    <source>
        <dbReference type="Proteomes" id="UP000032221"/>
    </source>
</evidence>
<evidence type="ECO:0000259" key="5">
    <source>
        <dbReference type="Pfam" id="PF00135"/>
    </source>
</evidence>
<dbReference type="EMBL" id="JXST01000003">
    <property type="protein sequence ID" value="KIU18509.1"/>
    <property type="molecule type" value="Genomic_DNA"/>
</dbReference>
<proteinExistence type="inferred from homology"/>
<dbReference type="PROSITE" id="PS00122">
    <property type="entry name" value="CARBOXYLESTERASE_B_1"/>
    <property type="match status" value="1"/>
</dbReference>
<accession>A0A0D1K0S2</accession>
<name>A0A0D1K0S2_9MYCO</name>
<feature type="domain" description="Carboxylesterase type B" evidence="5">
    <location>
        <begin position="48"/>
        <end position="538"/>
    </location>
</feature>
<keyword evidence="2 3" id="KW-0378">Hydrolase</keyword>
<dbReference type="InterPro" id="IPR019826">
    <property type="entry name" value="Carboxylesterase_B_AS"/>
</dbReference>
<sequence>MSSAHLRRLLQRAAAVAGAVLLVAGCGLDSHSDGATAVAPDAVTADPALVHTATGTVRGTVNPDLRFFGGIPYAAPPLGPLRFRPPAPAPTWDGARDGAKPGARCIQDPKGDLEMGRNSSEDCLTLNVWTPPVQASGERRPVLVWLHGGGFINGSSSIYNSTRLTTRGDIVVVTVNYRLGALGFLAHPALGTGPDVGNYGLADQQAALRWVRDNIAAFGGDPGKVTIAGESAGGMSVCDHLVAPESAGLFRGAIIASGPCQAQGALAEATRSSLAYASAAGCGDPAVAADCLRGLPVDKLRKPVWYYGIGENMLSGPVSGTTLLPVDPMRAISTGGAARVPVMIGTTRDEFTLFVALQYLRAGKRFHADGYPHLLQSTFGADAAAVAERYPLNRYGGSAAVAYSTAVTDGAFACVADRIGDALVADAPVYGYEFADPAPPTPDPLRHLPFPVGASHSLDLRYIFNMGGAPPPAPEQVALSDQMIDYWSSFVRDGRPSADGAPEWPQLTGGDHDSRMSLRPDGSRLVTDYDQVHQCAFWASLQH</sequence>
<evidence type="ECO:0000256" key="2">
    <source>
        <dbReference type="ARBA" id="ARBA00022801"/>
    </source>
</evidence>
<dbReference type="Proteomes" id="UP000032221">
    <property type="component" value="Unassembled WGS sequence"/>
</dbReference>
<feature type="region of interest" description="Disordered" evidence="4">
    <location>
        <begin position="496"/>
        <end position="516"/>
    </location>
</feature>
<evidence type="ECO:0000313" key="6">
    <source>
        <dbReference type="EMBL" id="KIU18509.1"/>
    </source>
</evidence>
<evidence type="ECO:0000256" key="3">
    <source>
        <dbReference type="RuleBase" id="RU361235"/>
    </source>
</evidence>
<dbReference type="PROSITE" id="PS51257">
    <property type="entry name" value="PROKAR_LIPOPROTEIN"/>
    <property type="match status" value="1"/>
</dbReference>
<dbReference type="GO" id="GO:0016787">
    <property type="term" value="F:hydrolase activity"/>
    <property type="evidence" value="ECO:0007669"/>
    <property type="project" value="UniProtKB-KW"/>
</dbReference>
<evidence type="ECO:0000256" key="4">
    <source>
        <dbReference type="SAM" id="MobiDB-lite"/>
    </source>
</evidence>
<evidence type="ECO:0000256" key="1">
    <source>
        <dbReference type="ARBA" id="ARBA00005964"/>
    </source>
</evidence>
<dbReference type="STRING" id="280871.TL10_03020"/>
<dbReference type="PANTHER" id="PTHR11559">
    <property type="entry name" value="CARBOXYLESTERASE"/>
    <property type="match status" value="1"/>
</dbReference>
<dbReference type="Pfam" id="PF00135">
    <property type="entry name" value="COesterase"/>
    <property type="match status" value="1"/>
</dbReference>
<dbReference type="ESTHER" id="9myco-a0a0d1k0s2">
    <property type="family name" value="Carb_B_Bacteria"/>
</dbReference>
<dbReference type="SUPFAM" id="SSF53474">
    <property type="entry name" value="alpha/beta-Hydrolases"/>
    <property type="match status" value="1"/>
</dbReference>
<dbReference type="InterPro" id="IPR002018">
    <property type="entry name" value="CarbesteraseB"/>
</dbReference>
<dbReference type="Gene3D" id="3.40.50.1820">
    <property type="entry name" value="alpha/beta hydrolase"/>
    <property type="match status" value="1"/>
</dbReference>
<reference evidence="6 7" key="1">
    <citation type="submission" date="2015-01" db="EMBL/GenBank/DDBJ databases">
        <title>Genome sequence of Mycobacterium llatzerense and Mycobacterium immunogenum recovered from brain abscess.</title>
        <authorList>
            <person name="Greninger A.L."/>
            <person name="Langelier C."/>
            <person name="Cunningham G."/>
            <person name="Chiu C.Y."/>
            <person name="Miller S."/>
        </authorList>
    </citation>
    <scope>NUCLEOTIDE SEQUENCE [LARGE SCALE GENOMIC DNA]</scope>
    <source>
        <strain evidence="6 7">CLUC14</strain>
    </source>
</reference>
<keyword evidence="7" id="KW-1185">Reference proteome</keyword>
<dbReference type="AlphaFoldDB" id="A0A0D1K0S2"/>
<dbReference type="PATRIC" id="fig|280871.6.peg.610"/>